<dbReference type="InterPro" id="IPR000791">
    <property type="entry name" value="Gpr1/Fun34/SatP-like"/>
</dbReference>
<comment type="similarity">
    <text evidence="2">Belongs to the acetate uptake transporter (AceTr) (TC 2.A.96) family.</text>
</comment>
<feature type="transmembrane region" description="Helical" evidence="6">
    <location>
        <begin position="175"/>
        <end position="192"/>
    </location>
</feature>
<protein>
    <submittedName>
        <fullName evidence="7">Uncharacterized protein</fullName>
    </submittedName>
</protein>
<dbReference type="GO" id="GO:0005886">
    <property type="term" value="C:plasma membrane"/>
    <property type="evidence" value="ECO:0007669"/>
    <property type="project" value="TreeGrafter"/>
</dbReference>
<feature type="transmembrane region" description="Helical" evidence="6">
    <location>
        <begin position="57"/>
        <end position="78"/>
    </location>
</feature>
<proteinExistence type="inferred from homology"/>
<keyword evidence="8" id="KW-1185">Reference proteome</keyword>
<evidence type="ECO:0000313" key="8">
    <source>
        <dbReference type="Proteomes" id="UP000654257"/>
    </source>
</evidence>
<dbReference type="GO" id="GO:0015123">
    <property type="term" value="F:acetate transmembrane transporter activity"/>
    <property type="evidence" value="ECO:0007669"/>
    <property type="project" value="TreeGrafter"/>
</dbReference>
<dbReference type="RefSeq" id="WP_188545810.1">
    <property type="nucleotide sequence ID" value="NZ_BMCU01000003.1"/>
</dbReference>
<dbReference type="EMBL" id="BMCU01000003">
    <property type="protein sequence ID" value="GGG15427.1"/>
    <property type="molecule type" value="Genomic_DNA"/>
</dbReference>
<dbReference type="Proteomes" id="UP000654257">
    <property type="component" value="Unassembled WGS sequence"/>
</dbReference>
<feature type="transmembrane region" description="Helical" evidence="6">
    <location>
        <begin position="118"/>
        <end position="138"/>
    </location>
</feature>
<feature type="transmembrane region" description="Helical" evidence="6">
    <location>
        <begin position="84"/>
        <end position="106"/>
    </location>
</feature>
<accession>A0A917FZL6</accession>
<gene>
    <name evidence="7" type="ORF">GCM10007304_31890</name>
</gene>
<feature type="transmembrane region" description="Helical" evidence="6">
    <location>
        <begin position="28"/>
        <end position="50"/>
    </location>
</feature>
<evidence type="ECO:0000256" key="2">
    <source>
        <dbReference type="ARBA" id="ARBA00005587"/>
    </source>
</evidence>
<comment type="subcellular location">
    <subcellularLocation>
        <location evidence="1">Membrane</location>
        <topology evidence="1">Multi-pass membrane protein</topology>
    </subcellularLocation>
</comment>
<reference evidence="7" key="2">
    <citation type="submission" date="2020-09" db="EMBL/GenBank/DDBJ databases">
        <authorList>
            <person name="Sun Q."/>
            <person name="Sedlacek I."/>
        </authorList>
    </citation>
    <scope>NUCLEOTIDE SEQUENCE</scope>
    <source>
        <strain evidence="7">CCM 7905</strain>
    </source>
</reference>
<evidence type="ECO:0000256" key="6">
    <source>
        <dbReference type="SAM" id="Phobius"/>
    </source>
</evidence>
<evidence type="ECO:0000256" key="1">
    <source>
        <dbReference type="ARBA" id="ARBA00004141"/>
    </source>
</evidence>
<comment type="caution">
    <text evidence="7">The sequence shown here is derived from an EMBL/GenBank/DDBJ whole genome shotgun (WGS) entry which is preliminary data.</text>
</comment>
<organism evidence="7 8">
    <name type="scientific">Rhodococcoides trifolii</name>
    <dbReference type="NCBI Taxonomy" id="908250"/>
    <lineage>
        <taxon>Bacteria</taxon>
        <taxon>Bacillati</taxon>
        <taxon>Actinomycetota</taxon>
        <taxon>Actinomycetes</taxon>
        <taxon>Mycobacteriales</taxon>
        <taxon>Nocardiaceae</taxon>
        <taxon>Rhodococcoides</taxon>
    </lineage>
</organism>
<evidence type="ECO:0000256" key="3">
    <source>
        <dbReference type="ARBA" id="ARBA00022692"/>
    </source>
</evidence>
<keyword evidence="5 6" id="KW-0472">Membrane</keyword>
<keyword evidence="3 6" id="KW-0812">Transmembrane</keyword>
<name>A0A917FZL6_9NOCA</name>
<dbReference type="PANTHER" id="PTHR31123">
    <property type="entry name" value="ACCUMULATION OF DYADS PROTEIN 2-RELATED"/>
    <property type="match status" value="1"/>
</dbReference>
<evidence type="ECO:0000256" key="5">
    <source>
        <dbReference type="ARBA" id="ARBA00023136"/>
    </source>
</evidence>
<feature type="transmembrane region" description="Helical" evidence="6">
    <location>
        <begin position="144"/>
        <end position="163"/>
    </location>
</feature>
<sequence>MTSTDIRSDSTRAAAAVPPEVAPPGNPALIGVPTFVVGALALGLVLTGYVPGTATAASIPIILSTTAIGQLVAAIWAASLAQNALAAIFGTFAGFWLSYAVLVLGLTNNWFGLSEEDAVGAQKLFLLTWLIVIVLLTLSTLHMPLAFTVLFTLIDLALLFVFIGTANASTTATQIGGYFVFSFTLVGAYLFVDAMGAATGGRSLPMGRAVLH</sequence>
<reference evidence="7" key="1">
    <citation type="journal article" date="2014" name="Int. J. Syst. Evol. Microbiol.">
        <title>Complete genome sequence of Corynebacterium casei LMG S-19264T (=DSM 44701T), isolated from a smear-ripened cheese.</title>
        <authorList>
            <consortium name="US DOE Joint Genome Institute (JGI-PGF)"/>
            <person name="Walter F."/>
            <person name="Albersmeier A."/>
            <person name="Kalinowski J."/>
            <person name="Ruckert C."/>
        </authorList>
    </citation>
    <scope>NUCLEOTIDE SEQUENCE</scope>
    <source>
        <strain evidence="7">CCM 7905</strain>
    </source>
</reference>
<evidence type="ECO:0000313" key="7">
    <source>
        <dbReference type="EMBL" id="GGG15427.1"/>
    </source>
</evidence>
<dbReference type="AlphaFoldDB" id="A0A917FZL6"/>
<dbReference type="InterPro" id="IPR051633">
    <property type="entry name" value="AceTr"/>
</dbReference>
<dbReference type="PANTHER" id="PTHR31123:SF1">
    <property type="entry name" value="ACCUMULATION OF DYADS PROTEIN 2-RELATED"/>
    <property type="match status" value="1"/>
</dbReference>
<dbReference type="Pfam" id="PF01184">
    <property type="entry name" value="Gpr1_Fun34_YaaH"/>
    <property type="match status" value="1"/>
</dbReference>
<keyword evidence="4 6" id="KW-1133">Transmembrane helix</keyword>
<evidence type="ECO:0000256" key="4">
    <source>
        <dbReference type="ARBA" id="ARBA00022989"/>
    </source>
</evidence>